<name>A0A6F9XIE8_9LACO</name>
<dbReference type="EMBL" id="BLAM01000011">
    <property type="protein sequence ID" value="GET05043.1"/>
    <property type="molecule type" value="Genomic_DNA"/>
</dbReference>
<reference evidence="3" key="2">
    <citation type="submission" date="2019-10" db="EMBL/GenBank/DDBJ databases">
        <title>Lactobacillus agilis SY111 Whole Genome Sequencing Project.</title>
        <authorList>
            <person name="Suzuki S."/>
            <person name="Endo A."/>
            <person name="Maeno S."/>
            <person name="Shiwa Y."/>
            <person name="Matsutani M."/>
            <person name="Kajikawa A."/>
        </authorList>
    </citation>
    <scope>NUCLEOTIDE SEQUENCE</scope>
    <source>
        <strain evidence="3">SY111</strain>
    </source>
</reference>
<reference evidence="4" key="1">
    <citation type="submission" date="2019-10" db="EMBL/GenBank/DDBJ databases">
        <title>Lactobacillus agilis SN811 Whole Genome Sequencing Project.</title>
        <authorList>
            <person name="Suzuki S."/>
            <person name="Endo A."/>
            <person name="Maeno S."/>
            <person name="Shiwa Y."/>
            <person name="Matsutani M."/>
            <person name="Kajikawa A."/>
        </authorList>
    </citation>
    <scope>NUCLEOTIDE SEQUENCE</scope>
    <source>
        <strain evidence="4">SN811</strain>
    </source>
</reference>
<keyword evidence="1" id="KW-1133">Transmembrane helix</keyword>
<protein>
    <submittedName>
        <fullName evidence="2">Uncharacterized protein</fullName>
    </submittedName>
</protein>
<sequence>MDIKNLRKLVVSSVARKEYQNEKLYDKLAELRQMSDKKLLVERSKLEADQSISKIFLTGVVFVLFISIMGVLVTTIIHYTKKYLVLLQNISKYSVNEVIALKTLIYITIGISTIVLLSLIVILVLFTRWQRNKKILLSLYSFEESRRKSER</sequence>
<reference evidence="2" key="3">
    <citation type="submission" date="2019-10" db="EMBL/GenBank/DDBJ databases">
        <title>Lactobacillus agilis SY212 Whole Genome Sequencing Project.</title>
        <authorList>
            <person name="Suzuki S."/>
            <person name="Endo A."/>
            <person name="Maeno S."/>
            <person name="Shiwa Y."/>
            <person name="Matsutani M."/>
            <person name="Kajikawa A."/>
        </authorList>
    </citation>
    <scope>NUCLEOTIDE SEQUENCE</scope>
    <source>
        <strain evidence="2">SY212</strain>
    </source>
</reference>
<keyword evidence="1" id="KW-0812">Transmembrane</keyword>
<evidence type="ECO:0000256" key="1">
    <source>
        <dbReference type="SAM" id="Phobius"/>
    </source>
</evidence>
<evidence type="ECO:0000313" key="2">
    <source>
        <dbReference type="EMBL" id="GET05043.1"/>
    </source>
</evidence>
<keyword evidence="1" id="KW-0472">Membrane</keyword>
<evidence type="ECO:0000313" key="4">
    <source>
        <dbReference type="EMBL" id="GET11985.1"/>
    </source>
</evidence>
<comment type="caution">
    <text evidence="2">The sequence shown here is derived from an EMBL/GenBank/DDBJ whole genome shotgun (WGS) entry which is preliminary data.</text>
</comment>
<dbReference type="EMBL" id="BLAP01000026">
    <property type="protein sequence ID" value="GET11985.1"/>
    <property type="molecule type" value="Genomic_DNA"/>
</dbReference>
<dbReference type="RefSeq" id="WP_172573543.1">
    <property type="nucleotide sequence ID" value="NZ_BLAM01000011.1"/>
</dbReference>
<feature type="transmembrane region" description="Helical" evidence="1">
    <location>
        <begin position="55"/>
        <end position="79"/>
    </location>
</feature>
<dbReference type="EMBL" id="BLAN01000004">
    <property type="protein sequence ID" value="GET07460.1"/>
    <property type="molecule type" value="Genomic_DNA"/>
</dbReference>
<dbReference type="AlphaFoldDB" id="A0A6F9XIE8"/>
<gene>
    <name evidence="4" type="ORF">SN811_04850</name>
    <name evidence="3" type="ORF">SY111_00840</name>
    <name evidence="2" type="ORF">SY212_00730</name>
</gene>
<dbReference type="Proteomes" id="UP000494160">
    <property type="component" value="Unassembled WGS sequence"/>
</dbReference>
<dbReference type="Proteomes" id="UP000494178">
    <property type="component" value="Unassembled WGS sequence"/>
</dbReference>
<proteinExistence type="predicted"/>
<evidence type="ECO:0000313" key="3">
    <source>
        <dbReference type="EMBL" id="GET07460.1"/>
    </source>
</evidence>
<dbReference type="Proteomes" id="UP000494265">
    <property type="component" value="Unassembled WGS sequence"/>
</dbReference>
<organism evidence="2">
    <name type="scientific">Ligilactobacillus agilis</name>
    <dbReference type="NCBI Taxonomy" id="1601"/>
    <lineage>
        <taxon>Bacteria</taxon>
        <taxon>Bacillati</taxon>
        <taxon>Bacillota</taxon>
        <taxon>Bacilli</taxon>
        <taxon>Lactobacillales</taxon>
        <taxon>Lactobacillaceae</taxon>
        <taxon>Ligilactobacillus</taxon>
    </lineage>
</organism>
<accession>A0A6F9XIE8</accession>
<feature type="transmembrane region" description="Helical" evidence="1">
    <location>
        <begin position="99"/>
        <end position="126"/>
    </location>
</feature>